<dbReference type="GO" id="GO:0005667">
    <property type="term" value="C:transcription regulator complex"/>
    <property type="evidence" value="ECO:0007669"/>
    <property type="project" value="TreeGrafter"/>
</dbReference>
<feature type="compositionally biased region" description="Low complexity" evidence="1">
    <location>
        <begin position="257"/>
        <end position="278"/>
    </location>
</feature>
<feature type="region of interest" description="Disordered" evidence="1">
    <location>
        <begin position="257"/>
        <end position="285"/>
    </location>
</feature>
<accession>A0A4Y2A071</accession>
<dbReference type="PANTHER" id="PTHR12243">
    <property type="entry name" value="MADF DOMAIN TRANSCRIPTION FACTOR"/>
    <property type="match status" value="1"/>
</dbReference>
<evidence type="ECO:0008006" key="6">
    <source>
        <dbReference type="Google" id="ProtNLM"/>
    </source>
</evidence>
<evidence type="ECO:0000313" key="4">
    <source>
        <dbReference type="EMBL" id="GBL73060.1"/>
    </source>
</evidence>
<reference evidence="4 5" key="1">
    <citation type="journal article" date="2019" name="Sci. Rep.">
        <title>Orb-weaving spider Araneus ventricosus genome elucidates the spidroin gene catalogue.</title>
        <authorList>
            <person name="Kono N."/>
            <person name="Nakamura H."/>
            <person name="Ohtoshi R."/>
            <person name="Moran D.A.P."/>
            <person name="Shinohara A."/>
            <person name="Yoshida Y."/>
            <person name="Fujiwara M."/>
            <person name="Mori M."/>
            <person name="Tomita M."/>
            <person name="Arakawa K."/>
        </authorList>
    </citation>
    <scope>NUCLEOTIDE SEQUENCE [LARGE SCALE GENOMIC DNA]</scope>
</reference>
<sequence length="285" mass="32462">MTSCAERISAHRGCGRSLVLFTSAEDERLVKLISQFPCVYDASSPLYKDLTVQDSAWSVIAEFVGRSVEDSKERWRGIEDEYQKWQIREKITGSSAASKGQKWPLADSLVFLNKVDHERKSVSSVQSGEIQSKEETVSRRRSPTSSTPYSKDLQTQNVESTLIFKRPRKRARKSKKILELLDSPRMERKKTHKRMAGDKYVDDDIDLFFKQIANSVKNLSPEFIYEAKMRSLEMVIDLTNRKLLLFNFPQEHSALASTYSPSVTSSSSTVDNTSSSTVDNQRIEV</sequence>
<gene>
    <name evidence="4" type="ORF">AVEN_128220_1</name>
</gene>
<evidence type="ECO:0000256" key="1">
    <source>
        <dbReference type="SAM" id="MobiDB-lite"/>
    </source>
</evidence>
<dbReference type="PROSITE" id="PS50090">
    <property type="entry name" value="MYB_LIKE"/>
    <property type="match status" value="1"/>
</dbReference>
<feature type="region of interest" description="Disordered" evidence="1">
    <location>
        <begin position="122"/>
        <end position="152"/>
    </location>
</feature>
<keyword evidence="5" id="KW-1185">Reference proteome</keyword>
<feature type="domain" description="MADF" evidence="3">
    <location>
        <begin position="28"/>
        <end position="117"/>
    </location>
</feature>
<dbReference type="InterPro" id="IPR039353">
    <property type="entry name" value="TF_Adf1"/>
</dbReference>
<dbReference type="Pfam" id="PF10545">
    <property type="entry name" value="MADF_DNA_bdg"/>
    <property type="match status" value="1"/>
</dbReference>
<dbReference type="GO" id="GO:0006357">
    <property type="term" value="P:regulation of transcription by RNA polymerase II"/>
    <property type="evidence" value="ECO:0007669"/>
    <property type="project" value="TreeGrafter"/>
</dbReference>
<dbReference type="Gene3D" id="1.10.10.60">
    <property type="entry name" value="Homeodomain-like"/>
    <property type="match status" value="1"/>
</dbReference>
<dbReference type="GO" id="GO:0005634">
    <property type="term" value="C:nucleus"/>
    <property type="evidence" value="ECO:0007669"/>
    <property type="project" value="TreeGrafter"/>
</dbReference>
<organism evidence="4 5">
    <name type="scientific">Araneus ventricosus</name>
    <name type="common">Orbweaver spider</name>
    <name type="synonym">Epeira ventricosa</name>
    <dbReference type="NCBI Taxonomy" id="182803"/>
    <lineage>
        <taxon>Eukaryota</taxon>
        <taxon>Metazoa</taxon>
        <taxon>Ecdysozoa</taxon>
        <taxon>Arthropoda</taxon>
        <taxon>Chelicerata</taxon>
        <taxon>Arachnida</taxon>
        <taxon>Araneae</taxon>
        <taxon>Araneomorphae</taxon>
        <taxon>Entelegynae</taxon>
        <taxon>Araneoidea</taxon>
        <taxon>Araneidae</taxon>
        <taxon>Araneus</taxon>
    </lineage>
</organism>
<protein>
    <recommendedName>
        <fullName evidence="6">MADF domain-containing protein</fullName>
    </recommendedName>
</protein>
<dbReference type="InterPro" id="IPR006578">
    <property type="entry name" value="MADF-dom"/>
</dbReference>
<evidence type="ECO:0000259" key="2">
    <source>
        <dbReference type="PROSITE" id="PS50090"/>
    </source>
</evidence>
<dbReference type="PANTHER" id="PTHR12243:SF67">
    <property type="entry name" value="COREPRESSOR OF PANGOLIN, ISOFORM A-RELATED"/>
    <property type="match status" value="1"/>
</dbReference>
<name>A0A4Y2A071_ARAVE</name>
<dbReference type="SMART" id="SM00595">
    <property type="entry name" value="MADF"/>
    <property type="match status" value="1"/>
</dbReference>
<comment type="caution">
    <text evidence="4">The sequence shown here is derived from an EMBL/GenBank/DDBJ whole genome shotgun (WGS) entry which is preliminary data.</text>
</comment>
<feature type="domain" description="Myb-like" evidence="2">
    <location>
        <begin position="21"/>
        <end position="79"/>
    </location>
</feature>
<dbReference type="OrthoDB" id="5984255at2759"/>
<evidence type="ECO:0000313" key="5">
    <source>
        <dbReference type="Proteomes" id="UP000499080"/>
    </source>
</evidence>
<dbReference type="InterPro" id="IPR001005">
    <property type="entry name" value="SANT/Myb"/>
</dbReference>
<dbReference type="EMBL" id="BGPR01000002">
    <property type="protein sequence ID" value="GBL73060.1"/>
    <property type="molecule type" value="Genomic_DNA"/>
</dbReference>
<evidence type="ECO:0000259" key="3">
    <source>
        <dbReference type="PROSITE" id="PS51029"/>
    </source>
</evidence>
<dbReference type="PROSITE" id="PS51029">
    <property type="entry name" value="MADF"/>
    <property type="match status" value="1"/>
</dbReference>
<proteinExistence type="predicted"/>
<dbReference type="AlphaFoldDB" id="A0A4Y2A071"/>
<dbReference type="Proteomes" id="UP000499080">
    <property type="component" value="Unassembled WGS sequence"/>
</dbReference>